<gene>
    <name evidence="1" type="ORF">PoMZ_06099</name>
</gene>
<name>A0A4P7NQD0_PYROR</name>
<sequence>MGSWDRIILWIAFRPGGLKANGELSAVTCEMLSGIGFDREGIIPTV</sequence>
<dbReference type="Proteomes" id="UP000294847">
    <property type="component" value="Chromosome 6"/>
</dbReference>
<proteinExistence type="predicted"/>
<organism evidence="1 2">
    <name type="scientific">Pyricularia oryzae</name>
    <name type="common">Rice blast fungus</name>
    <name type="synonym">Magnaporthe oryzae</name>
    <dbReference type="NCBI Taxonomy" id="318829"/>
    <lineage>
        <taxon>Eukaryota</taxon>
        <taxon>Fungi</taxon>
        <taxon>Dikarya</taxon>
        <taxon>Ascomycota</taxon>
        <taxon>Pezizomycotina</taxon>
        <taxon>Sordariomycetes</taxon>
        <taxon>Sordariomycetidae</taxon>
        <taxon>Magnaporthales</taxon>
        <taxon>Pyriculariaceae</taxon>
        <taxon>Pyricularia</taxon>
    </lineage>
</organism>
<dbReference type="EMBL" id="CP034209">
    <property type="protein sequence ID" value="QBZ64402.1"/>
    <property type="molecule type" value="Genomic_DNA"/>
</dbReference>
<dbReference type="AlphaFoldDB" id="A0A4P7NQD0"/>
<accession>A0A4P7NQD0</accession>
<evidence type="ECO:0000313" key="2">
    <source>
        <dbReference type="Proteomes" id="UP000294847"/>
    </source>
</evidence>
<evidence type="ECO:0000313" key="1">
    <source>
        <dbReference type="EMBL" id="QBZ64402.1"/>
    </source>
</evidence>
<protein>
    <submittedName>
        <fullName evidence="1">Uncharacterized protein</fullName>
    </submittedName>
</protein>
<reference evidence="1 2" key="1">
    <citation type="journal article" date="2019" name="Mol. Biol. Evol.">
        <title>Blast fungal genomes show frequent chromosomal changes, gene gains and losses, and effector gene turnover.</title>
        <authorList>
            <person name="Gomez Luciano L.B."/>
            <person name="Jason Tsai I."/>
            <person name="Chuma I."/>
            <person name="Tosa Y."/>
            <person name="Chen Y.H."/>
            <person name="Li J.Y."/>
            <person name="Li M.Y."/>
            <person name="Jade Lu M.Y."/>
            <person name="Nakayashiki H."/>
            <person name="Li W.H."/>
        </authorList>
    </citation>
    <scope>NUCLEOTIDE SEQUENCE [LARGE SCALE GENOMIC DNA]</scope>
    <source>
        <strain evidence="1">MZ5-1-6</strain>
    </source>
</reference>